<reference evidence="2 3" key="1">
    <citation type="submission" date="2019-02" db="EMBL/GenBank/DDBJ databases">
        <title>Polymorphobacter sp. isolated from the lake at the Tibet of China.</title>
        <authorList>
            <person name="Li A."/>
        </authorList>
    </citation>
    <scope>NUCLEOTIDE SEQUENCE [LARGE SCALE GENOMIC DNA]</scope>
    <source>
        <strain evidence="2 3">DJ1R-1</strain>
    </source>
</reference>
<proteinExistence type="predicted"/>
<keyword evidence="1" id="KW-0812">Transmembrane</keyword>
<dbReference type="EMBL" id="SIHO01000003">
    <property type="protein sequence ID" value="TFU01177.1"/>
    <property type="molecule type" value="Genomic_DNA"/>
</dbReference>
<gene>
    <name evidence="2" type="ORF">EUV02_12775</name>
</gene>
<name>A0A4Y9EKS2_9SPHN</name>
<sequence>MMMSPRGNSSEVMIGRLVDDLQPVVPRRVWRDAAILGGVALTELGLALWLGHQRADLHEAMRGPMFWWKMLTCLGLALAGGIAVLAALDPETRARPLWRGLAAATAVALLVGAVLAGVAAVPAPVMLRLDMHEGMLCLMWSLLMSLPVLAAILFLARRAAPTRPRATATAAGVAASGWGAFVFAWSCPHADPLYVLVWFGGAILLGAIAARVLLTPVLRW</sequence>
<evidence type="ECO:0000313" key="2">
    <source>
        <dbReference type="EMBL" id="TFU01177.1"/>
    </source>
</evidence>
<dbReference type="Proteomes" id="UP000297737">
    <property type="component" value="Unassembled WGS sequence"/>
</dbReference>
<accession>A0A4Y9EKS2</accession>
<feature type="transmembrane region" description="Helical" evidence="1">
    <location>
        <begin position="138"/>
        <end position="156"/>
    </location>
</feature>
<dbReference type="AlphaFoldDB" id="A0A4Y9EKS2"/>
<keyword evidence="1" id="KW-0472">Membrane</keyword>
<keyword evidence="1" id="KW-1133">Transmembrane helix</keyword>
<dbReference type="OrthoDB" id="7256301at2"/>
<evidence type="ECO:0000256" key="1">
    <source>
        <dbReference type="SAM" id="Phobius"/>
    </source>
</evidence>
<keyword evidence="3" id="KW-1185">Reference proteome</keyword>
<feature type="transmembrane region" description="Helical" evidence="1">
    <location>
        <begin position="100"/>
        <end position="126"/>
    </location>
</feature>
<protein>
    <submittedName>
        <fullName evidence="2">DUF1109 domain-containing protein</fullName>
    </submittedName>
</protein>
<feature type="transmembrane region" description="Helical" evidence="1">
    <location>
        <begin position="66"/>
        <end position="88"/>
    </location>
</feature>
<dbReference type="Pfam" id="PF06532">
    <property type="entry name" value="NrsF"/>
    <property type="match status" value="1"/>
</dbReference>
<feature type="transmembrane region" description="Helical" evidence="1">
    <location>
        <begin position="168"/>
        <end position="186"/>
    </location>
</feature>
<feature type="transmembrane region" description="Helical" evidence="1">
    <location>
        <begin position="33"/>
        <end position="51"/>
    </location>
</feature>
<organism evidence="2 3">
    <name type="scientific">Glacieibacterium arshaanense</name>
    <dbReference type="NCBI Taxonomy" id="2511025"/>
    <lineage>
        <taxon>Bacteria</taxon>
        <taxon>Pseudomonadati</taxon>
        <taxon>Pseudomonadota</taxon>
        <taxon>Alphaproteobacteria</taxon>
        <taxon>Sphingomonadales</taxon>
        <taxon>Sphingosinicellaceae</taxon>
        <taxon>Glacieibacterium</taxon>
    </lineage>
</organism>
<evidence type="ECO:0000313" key="3">
    <source>
        <dbReference type="Proteomes" id="UP000297737"/>
    </source>
</evidence>
<comment type="caution">
    <text evidence="2">The sequence shown here is derived from an EMBL/GenBank/DDBJ whole genome shotgun (WGS) entry which is preliminary data.</text>
</comment>
<dbReference type="InterPro" id="IPR009495">
    <property type="entry name" value="NrsF"/>
</dbReference>
<feature type="transmembrane region" description="Helical" evidence="1">
    <location>
        <begin position="192"/>
        <end position="214"/>
    </location>
</feature>